<evidence type="ECO:0000313" key="6">
    <source>
        <dbReference type="EMBL" id="EKX53151.1"/>
    </source>
</evidence>
<dbReference type="STRING" id="905079.L1JX39"/>
<evidence type="ECO:0000313" key="7">
    <source>
        <dbReference type="EnsemblProtists" id="EKX53151"/>
    </source>
</evidence>
<dbReference type="PROSITE" id="PS51257">
    <property type="entry name" value="PROKAR_LIPOPROTEIN"/>
    <property type="match status" value="1"/>
</dbReference>
<name>L1JX39_GUITC</name>
<evidence type="ECO:0000256" key="4">
    <source>
        <dbReference type="ARBA" id="ARBA00023136"/>
    </source>
</evidence>
<keyword evidence="4 5" id="KW-0472">Membrane</keyword>
<dbReference type="Pfam" id="PF04791">
    <property type="entry name" value="LMBR1"/>
    <property type="match status" value="1"/>
</dbReference>
<feature type="transmembrane region" description="Helical" evidence="5">
    <location>
        <begin position="56"/>
        <end position="79"/>
    </location>
</feature>
<feature type="transmembrane region" description="Helical" evidence="5">
    <location>
        <begin position="312"/>
        <end position="334"/>
    </location>
</feature>
<reference evidence="8" key="2">
    <citation type="submission" date="2012-11" db="EMBL/GenBank/DDBJ databases">
        <authorList>
            <person name="Kuo A."/>
            <person name="Curtis B.A."/>
            <person name="Tanifuji G."/>
            <person name="Burki F."/>
            <person name="Gruber A."/>
            <person name="Irimia M."/>
            <person name="Maruyama S."/>
            <person name="Arias M.C."/>
            <person name="Ball S.G."/>
            <person name="Gile G.H."/>
            <person name="Hirakawa Y."/>
            <person name="Hopkins J.F."/>
            <person name="Rensing S.A."/>
            <person name="Schmutz J."/>
            <person name="Symeonidi A."/>
            <person name="Elias M."/>
            <person name="Eveleigh R.J."/>
            <person name="Herman E.K."/>
            <person name="Klute M.J."/>
            <person name="Nakayama T."/>
            <person name="Obornik M."/>
            <person name="Reyes-Prieto A."/>
            <person name="Armbrust E.V."/>
            <person name="Aves S.J."/>
            <person name="Beiko R.G."/>
            <person name="Coutinho P."/>
            <person name="Dacks J.B."/>
            <person name="Durnford D.G."/>
            <person name="Fast N.M."/>
            <person name="Green B.R."/>
            <person name="Grisdale C."/>
            <person name="Hempe F."/>
            <person name="Henrissat B."/>
            <person name="Hoppner M.P."/>
            <person name="Ishida K.-I."/>
            <person name="Kim E."/>
            <person name="Koreny L."/>
            <person name="Kroth P.G."/>
            <person name="Liu Y."/>
            <person name="Malik S.-B."/>
            <person name="Maier U.G."/>
            <person name="McRose D."/>
            <person name="Mock T."/>
            <person name="Neilson J.A."/>
            <person name="Onodera N.T."/>
            <person name="Poole A.M."/>
            <person name="Pritham E.J."/>
            <person name="Richards T.A."/>
            <person name="Rocap G."/>
            <person name="Roy S.W."/>
            <person name="Sarai C."/>
            <person name="Schaack S."/>
            <person name="Shirato S."/>
            <person name="Slamovits C.H."/>
            <person name="Spencer D.F."/>
            <person name="Suzuki S."/>
            <person name="Worden A.Z."/>
            <person name="Zauner S."/>
            <person name="Barry K."/>
            <person name="Bell C."/>
            <person name="Bharti A.K."/>
            <person name="Crow J.A."/>
            <person name="Grimwood J."/>
            <person name="Kramer R."/>
            <person name="Lindquist E."/>
            <person name="Lucas S."/>
            <person name="Salamov A."/>
            <person name="McFadden G.I."/>
            <person name="Lane C.E."/>
            <person name="Keeling P.J."/>
            <person name="Gray M.W."/>
            <person name="Grigoriev I.V."/>
            <person name="Archibald J.M."/>
        </authorList>
    </citation>
    <scope>NUCLEOTIDE SEQUENCE</scope>
    <source>
        <strain evidence="8">CCMP2712</strain>
    </source>
</reference>
<organism evidence="6">
    <name type="scientific">Guillardia theta (strain CCMP2712)</name>
    <name type="common">Cryptophyte</name>
    <dbReference type="NCBI Taxonomy" id="905079"/>
    <lineage>
        <taxon>Eukaryota</taxon>
        <taxon>Cryptophyceae</taxon>
        <taxon>Pyrenomonadales</taxon>
        <taxon>Geminigeraceae</taxon>
        <taxon>Guillardia</taxon>
    </lineage>
</organism>
<sequence>MQHPDDRNSAWLPKLIVLFGLFLACSVVLLLPFDASVSQACGTDAQCPASAGLAQTWYTVLIMIAIMTFVFIPLAYFWYETDDEEPMGTRICTTVCWSTVNLFVFVSILLGMYFSVGYVELPVLVMQPYSKTNTTYLYTPSSQRPAWSAVQSITVYSAIQTIQTSLVIYVLALLSFIGWMLMTVFGGIGLVALPIDLIGDWYNRPRPIDLKQFAEKKLQLKKRCEELIQVGKETRDKFRGRPNRFKGLAGPYLSNVFLKLSDAFPLFGIVAYGVFAFYILICCVKGSIKFAGRFFLISVHPLRLNGTMMNSFLFNVGLILICSVSCTQLCTTAFKGYVYNSSISQLFVSQIQYLKILSYFYSVQVPVFYSLMFAVSFLQLFLSIFSICFCAKKQAETVQDAMNALRQERA</sequence>
<dbReference type="PaxDb" id="55529-EKX53151"/>
<keyword evidence="8" id="KW-1185">Reference proteome</keyword>
<feature type="transmembrane region" description="Helical" evidence="5">
    <location>
        <begin position="263"/>
        <end position="284"/>
    </location>
</feature>
<accession>L1JX39</accession>
<feature type="transmembrane region" description="Helical" evidence="5">
    <location>
        <begin position="91"/>
        <end position="116"/>
    </location>
</feature>
<dbReference type="EnsemblProtists" id="EKX53151">
    <property type="protein sequence ID" value="EKX53151"/>
    <property type="gene ID" value="GUITHDRAFT_100864"/>
</dbReference>
<dbReference type="AlphaFoldDB" id="L1JX39"/>
<dbReference type="Proteomes" id="UP000011087">
    <property type="component" value="Unassembled WGS sequence"/>
</dbReference>
<reference evidence="7" key="3">
    <citation type="submission" date="2015-06" db="UniProtKB">
        <authorList>
            <consortium name="EnsemblProtists"/>
        </authorList>
    </citation>
    <scope>IDENTIFICATION</scope>
</reference>
<gene>
    <name evidence="6" type="ORF">GUITHDRAFT_100864</name>
</gene>
<comment type="subcellular location">
    <subcellularLocation>
        <location evidence="1">Membrane</location>
        <topology evidence="1">Multi-pass membrane protein</topology>
    </subcellularLocation>
</comment>
<dbReference type="HOGENOM" id="CLU_026480_2_0_1"/>
<reference evidence="6 8" key="1">
    <citation type="journal article" date="2012" name="Nature">
        <title>Algal genomes reveal evolutionary mosaicism and the fate of nucleomorphs.</title>
        <authorList>
            <consortium name="DOE Joint Genome Institute"/>
            <person name="Curtis B.A."/>
            <person name="Tanifuji G."/>
            <person name="Burki F."/>
            <person name="Gruber A."/>
            <person name="Irimia M."/>
            <person name="Maruyama S."/>
            <person name="Arias M.C."/>
            <person name="Ball S.G."/>
            <person name="Gile G.H."/>
            <person name="Hirakawa Y."/>
            <person name="Hopkins J.F."/>
            <person name="Kuo A."/>
            <person name="Rensing S.A."/>
            <person name="Schmutz J."/>
            <person name="Symeonidi A."/>
            <person name="Elias M."/>
            <person name="Eveleigh R.J."/>
            <person name="Herman E.K."/>
            <person name="Klute M.J."/>
            <person name="Nakayama T."/>
            <person name="Obornik M."/>
            <person name="Reyes-Prieto A."/>
            <person name="Armbrust E.V."/>
            <person name="Aves S.J."/>
            <person name="Beiko R.G."/>
            <person name="Coutinho P."/>
            <person name="Dacks J.B."/>
            <person name="Durnford D.G."/>
            <person name="Fast N.M."/>
            <person name="Green B.R."/>
            <person name="Grisdale C.J."/>
            <person name="Hempel F."/>
            <person name="Henrissat B."/>
            <person name="Hoppner M.P."/>
            <person name="Ishida K."/>
            <person name="Kim E."/>
            <person name="Koreny L."/>
            <person name="Kroth P.G."/>
            <person name="Liu Y."/>
            <person name="Malik S.B."/>
            <person name="Maier U.G."/>
            <person name="McRose D."/>
            <person name="Mock T."/>
            <person name="Neilson J.A."/>
            <person name="Onodera N.T."/>
            <person name="Poole A.M."/>
            <person name="Pritham E.J."/>
            <person name="Richards T.A."/>
            <person name="Rocap G."/>
            <person name="Roy S.W."/>
            <person name="Sarai C."/>
            <person name="Schaack S."/>
            <person name="Shirato S."/>
            <person name="Slamovits C.H."/>
            <person name="Spencer D.F."/>
            <person name="Suzuki S."/>
            <person name="Worden A.Z."/>
            <person name="Zauner S."/>
            <person name="Barry K."/>
            <person name="Bell C."/>
            <person name="Bharti A.K."/>
            <person name="Crow J.A."/>
            <person name="Grimwood J."/>
            <person name="Kramer R."/>
            <person name="Lindquist E."/>
            <person name="Lucas S."/>
            <person name="Salamov A."/>
            <person name="McFadden G.I."/>
            <person name="Lane C.E."/>
            <person name="Keeling P.J."/>
            <person name="Gray M.W."/>
            <person name="Grigoriev I.V."/>
            <person name="Archibald J.M."/>
        </authorList>
    </citation>
    <scope>NUCLEOTIDE SEQUENCE</scope>
    <source>
        <strain evidence="6 8">CCMP2712</strain>
    </source>
</reference>
<dbReference type="GO" id="GO:0016020">
    <property type="term" value="C:membrane"/>
    <property type="evidence" value="ECO:0007669"/>
    <property type="project" value="UniProtKB-SubCell"/>
</dbReference>
<dbReference type="PANTHER" id="PTHR31652">
    <property type="entry name" value="LIMR FAMILY PROTEIN DDB_G0283707-RELATED"/>
    <property type="match status" value="1"/>
</dbReference>
<dbReference type="EMBL" id="JH992970">
    <property type="protein sequence ID" value="EKX53151.1"/>
    <property type="molecule type" value="Genomic_DNA"/>
</dbReference>
<keyword evidence="2 5" id="KW-0812">Transmembrane</keyword>
<feature type="transmembrane region" description="Helical" evidence="5">
    <location>
        <begin position="166"/>
        <end position="195"/>
    </location>
</feature>
<evidence type="ECO:0000256" key="1">
    <source>
        <dbReference type="ARBA" id="ARBA00004141"/>
    </source>
</evidence>
<dbReference type="GeneID" id="17310013"/>
<proteinExistence type="predicted"/>
<dbReference type="KEGG" id="gtt:GUITHDRAFT_100864"/>
<evidence type="ECO:0000313" key="8">
    <source>
        <dbReference type="Proteomes" id="UP000011087"/>
    </source>
</evidence>
<dbReference type="RefSeq" id="XP_005840131.1">
    <property type="nucleotide sequence ID" value="XM_005840074.1"/>
</dbReference>
<dbReference type="eggNOG" id="ENOG502QPKQ">
    <property type="taxonomic scope" value="Eukaryota"/>
</dbReference>
<dbReference type="OMA" id="KSAMCWV"/>
<dbReference type="InterPro" id="IPR006876">
    <property type="entry name" value="LMBR1-like_membr_prot"/>
</dbReference>
<protein>
    <submittedName>
        <fullName evidence="6 7">Uncharacterized protein</fullName>
    </submittedName>
</protein>
<keyword evidence="3 5" id="KW-1133">Transmembrane helix</keyword>
<evidence type="ECO:0000256" key="5">
    <source>
        <dbReference type="SAM" id="Phobius"/>
    </source>
</evidence>
<feature type="transmembrane region" description="Helical" evidence="5">
    <location>
        <begin position="367"/>
        <end position="391"/>
    </location>
</feature>
<dbReference type="PANTHER" id="PTHR31652:SF0">
    <property type="entry name" value="LIMR FAMILY PROTEIN DDB_G0283707-RELATED"/>
    <property type="match status" value="1"/>
</dbReference>
<dbReference type="OrthoDB" id="73273at2759"/>
<evidence type="ECO:0000256" key="3">
    <source>
        <dbReference type="ARBA" id="ARBA00022989"/>
    </source>
</evidence>
<evidence type="ECO:0000256" key="2">
    <source>
        <dbReference type="ARBA" id="ARBA00022692"/>
    </source>
</evidence>